<dbReference type="AlphaFoldDB" id="A0A9D1YNB5"/>
<name>A0A9D1YNB5_9FIRM</name>
<accession>A0A9D1YNB5</accession>
<dbReference type="InterPro" id="IPR007685">
    <property type="entry name" value="RelA_SpoT"/>
</dbReference>
<dbReference type="InterPro" id="IPR052366">
    <property type="entry name" value="GTP_Pyrophosphokinase"/>
</dbReference>
<comment type="caution">
    <text evidence="4">The sequence shown here is derived from an EMBL/GenBank/DDBJ whole genome shotgun (WGS) entry which is preliminary data.</text>
</comment>
<dbReference type="SMART" id="SM00954">
    <property type="entry name" value="RelA_SpoT"/>
    <property type="match status" value="1"/>
</dbReference>
<evidence type="ECO:0000313" key="4">
    <source>
        <dbReference type="EMBL" id="HIY59908.1"/>
    </source>
</evidence>
<dbReference type="PANTHER" id="PTHR47837">
    <property type="entry name" value="GTP PYROPHOSPHOKINASE YJBM"/>
    <property type="match status" value="1"/>
</dbReference>
<dbReference type="InterPro" id="IPR043519">
    <property type="entry name" value="NT_sf"/>
</dbReference>
<comment type="pathway">
    <text evidence="1">Purine metabolism; ppGpp biosynthesis; ppGpp from GTP: step 1/2.</text>
</comment>
<feature type="compositionally biased region" description="Basic and acidic residues" evidence="2">
    <location>
        <begin position="229"/>
        <end position="242"/>
    </location>
</feature>
<dbReference type="Gene3D" id="3.30.460.10">
    <property type="entry name" value="Beta Polymerase, domain 2"/>
    <property type="match status" value="1"/>
</dbReference>
<reference evidence="4" key="2">
    <citation type="submission" date="2021-04" db="EMBL/GenBank/DDBJ databases">
        <authorList>
            <person name="Gilroy R."/>
        </authorList>
    </citation>
    <scope>NUCLEOTIDE SEQUENCE</scope>
    <source>
        <strain evidence="4">ChiSxjej3B15-24422</strain>
    </source>
</reference>
<evidence type="ECO:0000256" key="1">
    <source>
        <dbReference type="ARBA" id="ARBA00004976"/>
    </source>
</evidence>
<evidence type="ECO:0000259" key="3">
    <source>
        <dbReference type="SMART" id="SM00954"/>
    </source>
</evidence>
<gene>
    <name evidence="4" type="ORF">H9831_04395</name>
</gene>
<evidence type="ECO:0000256" key="2">
    <source>
        <dbReference type="SAM" id="MobiDB-lite"/>
    </source>
</evidence>
<proteinExistence type="predicted"/>
<dbReference type="SUPFAM" id="SSF81301">
    <property type="entry name" value="Nucleotidyltransferase"/>
    <property type="match status" value="1"/>
</dbReference>
<dbReference type="CDD" id="cd05399">
    <property type="entry name" value="NT_Rel-Spo_like"/>
    <property type="match status" value="1"/>
</dbReference>
<reference evidence="4" key="1">
    <citation type="journal article" date="2021" name="PeerJ">
        <title>Extensive microbial diversity within the chicken gut microbiome revealed by metagenomics and culture.</title>
        <authorList>
            <person name="Gilroy R."/>
            <person name="Ravi A."/>
            <person name="Getino M."/>
            <person name="Pursley I."/>
            <person name="Horton D.L."/>
            <person name="Alikhan N.F."/>
            <person name="Baker D."/>
            <person name="Gharbi K."/>
            <person name="Hall N."/>
            <person name="Watson M."/>
            <person name="Adriaenssens E.M."/>
            <person name="Foster-Nyarko E."/>
            <person name="Jarju S."/>
            <person name="Secka A."/>
            <person name="Antonio M."/>
            <person name="Oren A."/>
            <person name="Chaudhuri R.R."/>
            <person name="La Ragione R."/>
            <person name="Hildebrand F."/>
            <person name="Pallen M.J."/>
        </authorList>
    </citation>
    <scope>NUCLEOTIDE SEQUENCE</scope>
    <source>
        <strain evidence="4">ChiSxjej3B15-24422</strain>
    </source>
</reference>
<sequence length="254" mass="29690">METKAEELEGRRGKKEKGEAEIALINRLAESEHPEKILESAQPFMELMSRYRCAMMEVETKLRVLDEEFSLTYDRNPFETIKSRLKRPVSIIEKMKRRGYPLTVEEIEKRLNDIAGIRVICSFPDDIYRLADMLIRQDDIRLLQKKDYIVSPKPNGYRSLHLILEVPIFLSNSKRYMKVEVQFRTIAMDFWASLDHKLKYKKDVQEPERIAAQLKECADVISSMDERMQQIRDQIETGKTGDGRGPGSDPMEET</sequence>
<dbReference type="Proteomes" id="UP000824007">
    <property type="component" value="Unassembled WGS sequence"/>
</dbReference>
<feature type="region of interest" description="Disordered" evidence="2">
    <location>
        <begin position="229"/>
        <end position="254"/>
    </location>
</feature>
<dbReference type="Pfam" id="PF04607">
    <property type="entry name" value="RelA_SpoT"/>
    <property type="match status" value="1"/>
</dbReference>
<dbReference type="Gene3D" id="1.10.287.860">
    <property type="entry name" value="Nucleotidyltransferase"/>
    <property type="match status" value="1"/>
</dbReference>
<dbReference type="PANTHER" id="PTHR47837:SF2">
    <property type="entry name" value="GTP PYROPHOSPHOKINASE YWAC"/>
    <property type="match status" value="1"/>
</dbReference>
<feature type="domain" description="RelA/SpoT" evidence="3">
    <location>
        <begin position="83"/>
        <end position="206"/>
    </location>
</feature>
<dbReference type="GO" id="GO:0015969">
    <property type="term" value="P:guanosine tetraphosphate metabolic process"/>
    <property type="evidence" value="ECO:0007669"/>
    <property type="project" value="InterPro"/>
</dbReference>
<evidence type="ECO:0000313" key="5">
    <source>
        <dbReference type="Proteomes" id="UP000824007"/>
    </source>
</evidence>
<protein>
    <submittedName>
        <fullName evidence="4">GTP pyrophosphokinase family protein</fullName>
    </submittedName>
</protein>
<organism evidence="4 5">
    <name type="scientific">Candidatus Eisenbergiella pullistercoris</name>
    <dbReference type="NCBI Taxonomy" id="2838555"/>
    <lineage>
        <taxon>Bacteria</taxon>
        <taxon>Bacillati</taxon>
        <taxon>Bacillota</taxon>
        <taxon>Clostridia</taxon>
        <taxon>Lachnospirales</taxon>
        <taxon>Lachnospiraceae</taxon>
        <taxon>Eisenbergiella</taxon>
    </lineage>
</organism>
<dbReference type="EMBL" id="DXDD01000054">
    <property type="protein sequence ID" value="HIY59908.1"/>
    <property type="molecule type" value="Genomic_DNA"/>
</dbReference>